<dbReference type="InterPro" id="IPR050490">
    <property type="entry name" value="Bact_solute-bd_prot1"/>
</dbReference>
<dbReference type="AlphaFoldDB" id="A0A2X3L039"/>
<organism evidence="3 4">
    <name type="scientific">Candidatus Bipolaricaulis anaerobius</name>
    <dbReference type="NCBI Taxonomy" id="2026885"/>
    <lineage>
        <taxon>Bacteria</taxon>
        <taxon>Candidatus Bipolaricaulota</taxon>
        <taxon>Candidatus Bipolaricaulia</taxon>
        <taxon>Candidatus Bipolaricaulales</taxon>
        <taxon>Candidatus Bipolaricaulaceae</taxon>
        <taxon>Candidatus Bipolaricaulis</taxon>
    </lineage>
</organism>
<dbReference type="RefSeq" id="WP_122030739.1">
    <property type="nucleotide sequence ID" value="NZ_LS483254.1"/>
</dbReference>
<sequence>MTRRLVVGLLLAGLVGGLAQGAVTIMVLWSGDELAAFQKVVDAFQAQTGITVRVESVGRDLPTILATRVAAGNPPDLAGMPNPGQMAEFVARGALIPVDGLVDLAQFPKAFVDLATVDGKVYGIFISADLKSLVWYNPDALYAEGLAPADSWNELLYITEALAARGKTPWAVGLESGAASGWPGTDWIEDIMLRTAGPEVYDQWVNHEIPWTHPAVKRAFELFGEIVRNEAYVYGGTTGALSINFGDSPAVLWDPTPGAYLHRQATFIKSFIAGAHPELDLDRDVAFFVFPPIDPQWGTPLLGAGDLISAFRDTPEVRAFLQYLAGPEAQVIWCGALGKLATNVNVDPSIYPDQLTAQAAEILKGAEIFRFDASDLMPAAVGSGAFWKGILDYVSGVPLDRVLQEIEAAAQAAY</sequence>
<keyword evidence="2" id="KW-0813">Transport</keyword>
<evidence type="ECO:0000256" key="2">
    <source>
        <dbReference type="ARBA" id="ARBA00022448"/>
    </source>
</evidence>
<dbReference type="SUPFAM" id="SSF53850">
    <property type="entry name" value="Periplasmic binding protein-like II"/>
    <property type="match status" value="1"/>
</dbReference>
<dbReference type="Gene3D" id="3.40.190.10">
    <property type="entry name" value="Periplasmic binding protein-like II"/>
    <property type="match status" value="2"/>
</dbReference>
<dbReference type="OrthoDB" id="8663148at2"/>
<dbReference type="PANTHER" id="PTHR43649:SF29">
    <property type="entry name" value="OSMOPROTECTIVE COMPOUNDS-BINDING PROTEIN GGTB"/>
    <property type="match status" value="1"/>
</dbReference>
<dbReference type="Pfam" id="PF13416">
    <property type="entry name" value="SBP_bac_8"/>
    <property type="match status" value="1"/>
</dbReference>
<dbReference type="PANTHER" id="PTHR43649">
    <property type="entry name" value="ARABINOSE-BINDING PROTEIN-RELATED"/>
    <property type="match status" value="1"/>
</dbReference>
<dbReference type="InterPro" id="IPR006059">
    <property type="entry name" value="SBP"/>
</dbReference>
<dbReference type="KEGG" id="bana:BARAN1_0515"/>
<comment type="similarity">
    <text evidence="1">Belongs to the bacterial solute-binding protein 1 family.</text>
</comment>
<evidence type="ECO:0000313" key="4">
    <source>
        <dbReference type="Proteomes" id="UP000249818"/>
    </source>
</evidence>
<name>A0A2X3L039_9BACT</name>
<evidence type="ECO:0000256" key="1">
    <source>
        <dbReference type="ARBA" id="ARBA00008520"/>
    </source>
</evidence>
<evidence type="ECO:0000313" key="3">
    <source>
        <dbReference type="EMBL" id="SQD92539.1"/>
    </source>
</evidence>
<accession>A0A2X3L039</accession>
<gene>
    <name evidence="3" type="primary">AglE</name>
    <name evidence="3" type="ORF">BARAN1_0515</name>
</gene>
<proteinExistence type="inferred from homology"/>
<reference evidence="4" key="1">
    <citation type="submission" date="2018-05" db="EMBL/GenBank/DDBJ databases">
        <authorList>
            <person name="Hao L."/>
        </authorList>
    </citation>
    <scope>NUCLEOTIDE SEQUENCE [LARGE SCALE GENOMIC DNA]</scope>
</reference>
<protein>
    <submittedName>
        <fullName evidence="3">Alpha-glucosides-binding periplasmic protein aglE</fullName>
    </submittedName>
</protein>
<dbReference type="Proteomes" id="UP000249818">
    <property type="component" value="Chromosome BARAN1"/>
</dbReference>
<dbReference type="EMBL" id="LS483254">
    <property type="protein sequence ID" value="SQD92539.1"/>
    <property type="molecule type" value="Genomic_DNA"/>
</dbReference>
<keyword evidence="4" id="KW-1185">Reference proteome</keyword>